<keyword evidence="2" id="KW-1185">Reference proteome</keyword>
<protein>
    <submittedName>
        <fullName evidence="1">Uncharacterized protein</fullName>
    </submittedName>
</protein>
<evidence type="ECO:0000313" key="2">
    <source>
        <dbReference type="Proteomes" id="UP000625711"/>
    </source>
</evidence>
<dbReference type="EMBL" id="JAACXV010000396">
    <property type="protein sequence ID" value="KAF7278566.1"/>
    <property type="molecule type" value="Genomic_DNA"/>
</dbReference>
<name>A0A834MEB1_RHYFE</name>
<proteinExistence type="predicted"/>
<reference evidence="1" key="1">
    <citation type="submission" date="2020-08" db="EMBL/GenBank/DDBJ databases">
        <title>Genome sequencing and assembly of the red palm weevil Rhynchophorus ferrugineus.</title>
        <authorList>
            <person name="Dias G.B."/>
            <person name="Bergman C.M."/>
            <person name="Manee M."/>
        </authorList>
    </citation>
    <scope>NUCLEOTIDE SEQUENCE</scope>
    <source>
        <strain evidence="1">AA-2017</strain>
        <tissue evidence="1">Whole larva</tissue>
    </source>
</reference>
<dbReference type="Proteomes" id="UP000625711">
    <property type="component" value="Unassembled WGS sequence"/>
</dbReference>
<comment type="caution">
    <text evidence="1">The sequence shown here is derived from an EMBL/GenBank/DDBJ whole genome shotgun (WGS) entry which is preliminary data.</text>
</comment>
<gene>
    <name evidence="1" type="ORF">GWI33_008188</name>
</gene>
<sequence length="181" mass="20639">MIHQMKQKSVGERWQKTGQYEVVERFPRIGRKQPLLAASALQWPKATALRRRCDPGPVNRLCVSDLCWLLTWLWPLSHGRNAQQQVLSGRALRLPKKPPLQDLTPALTPSPFWESVATLRTLFGCPDARDSRLHVGILCFCVLGFCSLMDCLWIRSRIFSLTLTREAAVLNCEIQCVRPCT</sequence>
<evidence type="ECO:0000313" key="1">
    <source>
        <dbReference type="EMBL" id="KAF7278566.1"/>
    </source>
</evidence>
<dbReference type="AlphaFoldDB" id="A0A834MEB1"/>
<accession>A0A834MEB1</accession>
<organism evidence="1 2">
    <name type="scientific">Rhynchophorus ferrugineus</name>
    <name type="common">Red palm weevil</name>
    <name type="synonym">Curculio ferrugineus</name>
    <dbReference type="NCBI Taxonomy" id="354439"/>
    <lineage>
        <taxon>Eukaryota</taxon>
        <taxon>Metazoa</taxon>
        <taxon>Ecdysozoa</taxon>
        <taxon>Arthropoda</taxon>
        <taxon>Hexapoda</taxon>
        <taxon>Insecta</taxon>
        <taxon>Pterygota</taxon>
        <taxon>Neoptera</taxon>
        <taxon>Endopterygota</taxon>
        <taxon>Coleoptera</taxon>
        <taxon>Polyphaga</taxon>
        <taxon>Cucujiformia</taxon>
        <taxon>Curculionidae</taxon>
        <taxon>Dryophthorinae</taxon>
        <taxon>Rhynchophorus</taxon>
    </lineage>
</organism>